<dbReference type="OrthoDB" id="10619015at2759"/>
<dbReference type="Proteomes" id="UP000265703">
    <property type="component" value="Unassembled WGS sequence"/>
</dbReference>
<evidence type="ECO:0000313" key="1">
    <source>
        <dbReference type="EMBL" id="RIA86525.1"/>
    </source>
</evidence>
<evidence type="ECO:0000313" key="2">
    <source>
        <dbReference type="Proteomes" id="UP000265703"/>
    </source>
</evidence>
<gene>
    <name evidence="1" type="ORF">C1645_829126</name>
</gene>
<organism evidence="1 2">
    <name type="scientific">Glomus cerebriforme</name>
    <dbReference type="NCBI Taxonomy" id="658196"/>
    <lineage>
        <taxon>Eukaryota</taxon>
        <taxon>Fungi</taxon>
        <taxon>Fungi incertae sedis</taxon>
        <taxon>Mucoromycota</taxon>
        <taxon>Glomeromycotina</taxon>
        <taxon>Glomeromycetes</taxon>
        <taxon>Glomerales</taxon>
        <taxon>Glomeraceae</taxon>
        <taxon>Glomus</taxon>
    </lineage>
</organism>
<accession>A0A397SR78</accession>
<keyword evidence="2" id="KW-1185">Reference proteome</keyword>
<name>A0A397SR78_9GLOM</name>
<dbReference type="AlphaFoldDB" id="A0A397SR78"/>
<proteinExistence type="predicted"/>
<sequence length="195" mass="21894">MSYKYIAIRMKELEKALFTSIQSNSEIIKYYNTLHSKYETMAILSIRDSNRLGLGFTPPDFLESVDGSIGKSIDRCDSISLESVAKVHELEGKLEDIELEQAFYDSLKLELEQANDRPTHSEKSISKEEVAKQSGGIEVVLSAQVMPLIPAIPVVASSLMSPLITYTIDAFFYIISIAPNNLKDIFMQATRVKDY</sequence>
<protein>
    <submittedName>
        <fullName evidence="1">Uncharacterized protein</fullName>
    </submittedName>
</protein>
<comment type="caution">
    <text evidence="1">The sequence shown here is derived from an EMBL/GenBank/DDBJ whole genome shotgun (WGS) entry which is preliminary data.</text>
</comment>
<dbReference type="EMBL" id="QKYT01000358">
    <property type="protein sequence ID" value="RIA86525.1"/>
    <property type="molecule type" value="Genomic_DNA"/>
</dbReference>
<reference evidence="1 2" key="1">
    <citation type="submission" date="2018-06" db="EMBL/GenBank/DDBJ databases">
        <title>Comparative genomics reveals the genomic features of Rhizophagus irregularis, R. cerebriforme, R. diaphanum and Gigaspora rosea, and their symbiotic lifestyle signature.</title>
        <authorList>
            <person name="Morin E."/>
            <person name="San Clemente H."/>
            <person name="Chen E.C.H."/>
            <person name="De La Providencia I."/>
            <person name="Hainaut M."/>
            <person name="Kuo A."/>
            <person name="Kohler A."/>
            <person name="Murat C."/>
            <person name="Tang N."/>
            <person name="Roy S."/>
            <person name="Loubradou J."/>
            <person name="Henrissat B."/>
            <person name="Grigoriev I.V."/>
            <person name="Corradi N."/>
            <person name="Roux C."/>
            <person name="Martin F.M."/>
        </authorList>
    </citation>
    <scope>NUCLEOTIDE SEQUENCE [LARGE SCALE GENOMIC DNA]</scope>
    <source>
        <strain evidence="1 2">DAOM 227022</strain>
    </source>
</reference>